<dbReference type="InterPro" id="IPR000792">
    <property type="entry name" value="Tscrpt_reg_LuxR_C"/>
</dbReference>
<dbReference type="GO" id="GO:0003677">
    <property type="term" value="F:DNA binding"/>
    <property type="evidence" value="ECO:0007669"/>
    <property type="project" value="UniProtKB-KW"/>
</dbReference>
<dbReference type="InterPro" id="IPR039420">
    <property type="entry name" value="WalR-like"/>
</dbReference>
<sequence>MTEQQQGVRESGVRESGVRESGVRNAGAGEAGAPETGAPETATIRLMVVDDHAVVRRGILAYVDAVPALEVIAEAGDGQDALAQLAQRRTTGAPLPDVVLMDLQMPRMGGIEATEAIVRVHPGVAVVVLTSFGEVERVHAALAAGASGYVLKDAEPTEVVAAVRAAAAGEVHLDSAVARQLTRRMSGPQVGLAALTTREREILVLVAQGHSNREIADRLVISERTARTHVSNVLAKLQLTSRTQAALLAIRDGLIPPPS</sequence>
<evidence type="ECO:0000256" key="3">
    <source>
        <dbReference type="PROSITE-ProRule" id="PRU00169"/>
    </source>
</evidence>
<dbReference type="Pfam" id="PF00072">
    <property type="entry name" value="Response_reg"/>
    <property type="match status" value="1"/>
</dbReference>
<keyword evidence="8" id="KW-1185">Reference proteome</keyword>
<keyword evidence="1 3" id="KW-0597">Phosphoprotein</keyword>
<evidence type="ECO:0000256" key="1">
    <source>
        <dbReference type="ARBA" id="ARBA00022553"/>
    </source>
</evidence>
<dbReference type="InterPro" id="IPR058245">
    <property type="entry name" value="NreC/VraR/RcsB-like_REC"/>
</dbReference>
<dbReference type="GO" id="GO:0006355">
    <property type="term" value="P:regulation of DNA-templated transcription"/>
    <property type="evidence" value="ECO:0007669"/>
    <property type="project" value="InterPro"/>
</dbReference>
<dbReference type="SMART" id="SM00421">
    <property type="entry name" value="HTH_LUXR"/>
    <property type="match status" value="1"/>
</dbReference>
<feature type="region of interest" description="Disordered" evidence="4">
    <location>
        <begin position="1"/>
        <end position="38"/>
    </location>
</feature>
<evidence type="ECO:0000256" key="4">
    <source>
        <dbReference type="SAM" id="MobiDB-lite"/>
    </source>
</evidence>
<name>A0A562IQY9_9ACTN</name>
<dbReference type="Proteomes" id="UP000321490">
    <property type="component" value="Unassembled WGS sequence"/>
</dbReference>
<dbReference type="CDD" id="cd17535">
    <property type="entry name" value="REC_NarL-like"/>
    <property type="match status" value="1"/>
</dbReference>
<dbReference type="PROSITE" id="PS50110">
    <property type="entry name" value="RESPONSE_REGULATORY"/>
    <property type="match status" value="1"/>
</dbReference>
<dbReference type="SUPFAM" id="SSF52172">
    <property type="entry name" value="CheY-like"/>
    <property type="match status" value="1"/>
</dbReference>
<evidence type="ECO:0000313" key="8">
    <source>
        <dbReference type="Proteomes" id="UP000321490"/>
    </source>
</evidence>
<gene>
    <name evidence="7" type="ORF">JD78_01656</name>
</gene>
<reference evidence="7 8" key="1">
    <citation type="submission" date="2019-07" db="EMBL/GenBank/DDBJ databases">
        <title>R&amp;d 2014.</title>
        <authorList>
            <person name="Klenk H.-P."/>
        </authorList>
    </citation>
    <scope>NUCLEOTIDE SEQUENCE [LARGE SCALE GENOMIC DNA]</scope>
    <source>
        <strain evidence="7 8">DSM 45764</strain>
    </source>
</reference>
<dbReference type="SUPFAM" id="SSF46894">
    <property type="entry name" value="C-terminal effector domain of the bipartite response regulators"/>
    <property type="match status" value="1"/>
</dbReference>
<evidence type="ECO:0000259" key="5">
    <source>
        <dbReference type="PROSITE" id="PS50043"/>
    </source>
</evidence>
<evidence type="ECO:0000259" key="6">
    <source>
        <dbReference type="PROSITE" id="PS50110"/>
    </source>
</evidence>
<dbReference type="InterPro" id="IPR011006">
    <property type="entry name" value="CheY-like_superfamily"/>
</dbReference>
<dbReference type="AlphaFoldDB" id="A0A562IQY9"/>
<keyword evidence="2" id="KW-0238">DNA-binding</keyword>
<dbReference type="CDD" id="cd06170">
    <property type="entry name" value="LuxR_C_like"/>
    <property type="match status" value="1"/>
</dbReference>
<feature type="compositionally biased region" description="Basic and acidic residues" evidence="4">
    <location>
        <begin position="11"/>
        <end position="22"/>
    </location>
</feature>
<comment type="caution">
    <text evidence="7">The sequence shown here is derived from an EMBL/GenBank/DDBJ whole genome shotgun (WGS) entry which is preliminary data.</text>
</comment>
<dbReference type="PANTHER" id="PTHR43214">
    <property type="entry name" value="TWO-COMPONENT RESPONSE REGULATOR"/>
    <property type="match status" value="1"/>
</dbReference>
<dbReference type="PRINTS" id="PR00038">
    <property type="entry name" value="HTHLUXR"/>
</dbReference>
<dbReference type="InterPro" id="IPR016032">
    <property type="entry name" value="Sig_transdc_resp-reg_C-effctor"/>
</dbReference>
<feature type="modified residue" description="4-aspartylphosphate" evidence="3">
    <location>
        <position position="102"/>
    </location>
</feature>
<dbReference type="PROSITE" id="PS50043">
    <property type="entry name" value="HTH_LUXR_2"/>
    <property type="match status" value="1"/>
</dbReference>
<evidence type="ECO:0000256" key="2">
    <source>
        <dbReference type="ARBA" id="ARBA00023125"/>
    </source>
</evidence>
<proteinExistence type="predicted"/>
<dbReference type="SMART" id="SM00448">
    <property type="entry name" value="REC"/>
    <property type="match status" value="1"/>
</dbReference>
<dbReference type="Gene3D" id="3.40.50.2300">
    <property type="match status" value="1"/>
</dbReference>
<dbReference type="RefSeq" id="WP_228395243.1">
    <property type="nucleotide sequence ID" value="NZ_JABGDC010000119.1"/>
</dbReference>
<feature type="compositionally biased region" description="Low complexity" evidence="4">
    <location>
        <begin position="26"/>
        <end position="38"/>
    </location>
</feature>
<organism evidence="7 8">
    <name type="scientific">Modestobacter roseus</name>
    <dbReference type="NCBI Taxonomy" id="1181884"/>
    <lineage>
        <taxon>Bacteria</taxon>
        <taxon>Bacillati</taxon>
        <taxon>Actinomycetota</taxon>
        <taxon>Actinomycetes</taxon>
        <taxon>Geodermatophilales</taxon>
        <taxon>Geodermatophilaceae</taxon>
        <taxon>Modestobacter</taxon>
    </lineage>
</organism>
<feature type="domain" description="Response regulatory" evidence="6">
    <location>
        <begin position="45"/>
        <end position="167"/>
    </location>
</feature>
<dbReference type="InterPro" id="IPR001789">
    <property type="entry name" value="Sig_transdc_resp-reg_receiver"/>
</dbReference>
<dbReference type="EMBL" id="VLKF01000001">
    <property type="protein sequence ID" value="TWH73133.1"/>
    <property type="molecule type" value="Genomic_DNA"/>
</dbReference>
<accession>A0A562IQY9</accession>
<dbReference type="Pfam" id="PF00196">
    <property type="entry name" value="GerE"/>
    <property type="match status" value="1"/>
</dbReference>
<protein>
    <submittedName>
        <fullName evidence="7">LuxR family two component transcriptional regulator</fullName>
    </submittedName>
</protein>
<evidence type="ECO:0000313" key="7">
    <source>
        <dbReference type="EMBL" id="TWH73133.1"/>
    </source>
</evidence>
<feature type="domain" description="HTH luxR-type" evidence="5">
    <location>
        <begin position="188"/>
        <end position="253"/>
    </location>
</feature>
<dbReference type="GO" id="GO:0000160">
    <property type="term" value="P:phosphorelay signal transduction system"/>
    <property type="evidence" value="ECO:0007669"/>
    <property type="project" value="InterPro"/>
</dbReference>
<dbReference type="PANTHER" id="PTHR43214:SF43">
    <property type="entry name" value="TWO-COMPONENT RESPONSE REGULATOR"/>
    <property type="match status" value="1"/>
</dbReference>